<feature type="domain" description="N-acetyltransferase" evidence="1">
    <location>
        <begin position="19"/>
        <end position="174"/>
    </location>
</feature>
<dbReference type="AlphaFoldDB" id="A0A426V3M1"/>
<name>A0A426V3M1_9ACTN</name>
<keyword evidence="2" id="KW-0808">Transferase</keyword>
<dbReference type="InterPro" id="IPR016102">
    <property type="entry name" value="Succinyl-CoA_synth-like"/>
</dbReference>
<proteinExistence type="predicted"/>
<dbReference type="Gene3D" id="3.40.50.261">
    <property type="entry name" value="Succinyl-CoA synthetase domains"/>
    <property type="match status" value="2"/>
</dbReference>
<keyword evidence="3" id="KW-1185">Reference proteome</keyword>
<dbReference type="OrthoDB" id="190266at2"/>
<dbReference type="Gene3D" id="3.30.470.20">
    <property type="entry name" value="ATP-grasp fold, B domain"/>
    <property type="match status" value="1"/>
</dbReference>
<dbReference type="SUPFAM" id="SSF55729">
    <property type="entry name" value="Acyl-CoA N-acyltransferases (Nat)"/>
    <property type="match status" value="1"/>
</dbReference>
<dbReference type="Pfam" id="PF00583">
    <property type="entry name" value="Acetyltransf_1"/>
    <property type="match status" value="1"/>
</dbReference>
<protein>
    <submittedName>
        <fullName evidence="2">GNAT family N-acetyltransferase</fullName>
    </submittedName>
</protein>
<dbReference type="PROSITE" id="PS51186">
    <property type="entry name" value="GNAT"/>
    <property type="match status" value="1"/>
</dbReference>
<dbReference type="InterPro" id="IPR032875">
    <property type="entry name" value="Succ_CoA_lig_flav_dom"/>
</dbReference>
<sequence length="894" mass="91956">MHLRQPAPVDALDADGRIVRIRPIAPLDLPSLIAMHEACPTADLRYRFFGTGRGVLAIEARRLAGLNDSGRGIALAVEDEGALLAVASFACAPDQADRAEFGVLVAESHQHRGLGTLLLEHLALAAAAGGVKQLTGQVLGGNYRMLRLARRLAPGVAMPYADGVVDVVLTADLDGAFADDVAERERAAERLSLRPLLDPASIAVAGASRTGTGVGAEMLRSIIKGGFNGPIIPVHPGAAELEGLPAVRSLTERSEPVDLVVIAVPAAAVTGVLRDAGAAGARAAVVVSAGFAETGDAAAQEELVRIARAHDMRVVGPNCLGIVNTDTAVRLQASFAAEPPSAGGLALASQSGAVGIAALAHASRTGPGVHAFVSLGNKADVSGNDLLAYWYDDPACKAVALYLESFGNPRKFARLARAVARRKPVLAVKGGRSEPGRRAGLSHTAAAATSDIAVDSLFAQAGVIRCDTLEQLLDTARVLVDQPLPQGVRLGVVGNAGGVGVLAADAAAAAGLDVRGLGGDARGRLAAAVPGAAAADNPVDLGAAAGPDAFAEAIAALGASGEVDALLAVFAVTGASDLEGNLAAMSDALDALPGLPAAAVVMGLNEAPTTLGARRIPVFAFPEPAVAALGRAADYAAWRARPLGARPDLPCIDRNEARALVDRLLEAGEGWQRATDAAAILACYDIQTTPAVRVSSKSEAVAAARAFGYPVAAKADDPRLVHKSDVGAVRLGLRDAHAVRVAFAELSTLIHDEANASVLVQPMLDADVEVAAGIVHDPSFGSLVVVGLGGTATDVMDDRQFRTLPLTDVDAESMWRSLRSRPLLEGHRGSRPVDTAALADLLLRLGRLAEDVPEIAELDLNPIMPVRYGVQAVDIKLRLARIGDEPHPIARRLR</sequence>
<dbReference type="InterPro" id="IPR016181">
    <property type="entry name" value="Acyl_CoA_acyltransferase"/>
</dbReference>
<dbReference type="Pfam" id="PF13380">
    <property type="entry name" value="CoA_binding_2"/>
    <property type="match status" value="1"/>
</dbReference>
<dbReference type="RefSeq" id="WP_125245909.1">
    <property type="nucleotide sequence ID" value="NZ_RSEB01000001.1"/>
</dbReference>
<dbReference type="InterPro" id="IPR000182">
    <property type="entry name" value="GNAT_dom"/>
</dbReference>
<comment type="caution">
    <text evidence="2">The sequence shown here is derived from an EMBL/GenBank/DDBJ whole genome shotgun (WGS) entry which is preliminary data.</text>
</comment>
<dbReference type="Proteomes" id="UP000277256">
    <property type="component" value="Unassembled WGS sequence"/>
</dbReference>
<dbReference type="Gene3D" id="3.40.50.720">
    <property type="entry name" value="NAD(P)-binding Rossmann-like Domain"/>
    <property type="match status" value="1"/>
</dbReference>
<dbReference type="SUPFAM" id="SSF51735">
    <property type="entry name" value="NAD(P)-binding Rossmann-fold domains"/>
    <property type="match status" value="1"/>
</dbReference>
<dbReference type="Pfam" id="PF13607">
    <property type="entry name" value="Succ_CoA_lig"/>
    <property type="match status" value="1"/>
</dbReference>
<gene>
    <name evidence="2" type="ORF">EIW28_01255</name>
</gene>
<dbReference type="GO" id="GO:0005524">
    <property type="term" value="F:ATP binding"/>
    <property type="evidence" value="ECO:0007669"/>
    <property type="project" value="InterPro"/>
</dbReference>
<evidence type="ECO:0000259" key="1">
    <source>
        <dbReference type="PROSITE" id="PS51186"/>
    </source>
</evidence>
<accession>A0A426V3M1</accession>
<dbReference type="InterPro" id="IPR036291">
    <property type="entry name" value="NAD(P)-bd_dom_sf"/>
</dbReference>
<dbReference type="PANTHER" id="PTHR42793">
    <property type="entry name" value="COA BINDING DOMAIN CONTAINING PROTEIN"/>
    <property type="match status" value="1"/>
</dbReference>
<evidence type="ECO:0000313" key="3">
    <source>
        <dbReference type="Proteomes" id="UP000277256"/>
    </source>
</evidence>
<dbReference type="Pfam" id="PF13549">
    <property type="entry name" value="ATP-grasp_5"/>
    <property type="match status" value="1"/>
</dbReference>
<dbReference type="InterPro" id="IPR013815">
    <property type="entry name" value="ATP_grasp_subdomain_1"/>
</dbReference>
<dbReference type="EMBL" id="RSEB01000001">
    <property type="protein sequence ID" value="RRS01431.1"/>
    <property type="molecule type" value="Genomic_DNA"/>
</dbReference>
<dbReference type="GO" id="GO:0016747">
    <property type="term" value="F:acyltransferase activity, transferring groups other than amino-acyl groups"/>
    <property type="evidence" value="ECO:0007669"/>
    <property type="project" value="InterPro"/>
</dbReference>
<organism evidence="2 3">
    <name type="scientific">Glycomyces terrestris</name>
    <dbReference type="NCBI Taxonomy" id="2493553"/>
    <lineage>
        <taxon>Bacteria</taxon>
        <taxon>Bacillati</taxon>
        <taxon>Actinomycetota</taxon>
        <taxon>Actinomycetes</taxon>
        <taxon>Glycomycetales</taxon>
        <taxon>Glycomycetaceae</taxon>
        <taxon>Glycomyces</taxon>
    </lineage>
</organism>
<dbReference type="SUPFAM" id="SSF52210">
    <property type="entry name" value="Succinyl-CoA synthetase domains"/>
    <property type="match status" value="2"/>
</dbReference>
<dbReference type="PANTHER" id="PTHR42793:SF1">
    <property type="entry name" value="PEPTIDYL-LYSINE N-ACETYLTRANSFERASE PATZ"/>
    <property type="match status" value="1"/>
</dbReference>
<reference evidence="2 3" key="1">
    <citation type="submission" date="2018-12" db="EMBL/GenBank/DDBJ databases">
        <title>Glycomyces sp. YIM 121974 draft genome.</title>
        <authorList>
            <person name="Li Q."/>
        </authorList>
    </citation>
    <scope>NUCLEOTIDE SEQUENCE [LARGE SCALE GENOMIC DNA]</scope>
    <source>
        <strain evidence="2 3">YIM 121974</strain>
    </source>
</reference>
<dbReference type="SMART" id="SM00881">
    <property type="entry name" value="CoA_binding"/>
    <property type="match status" value="1"/>
</dbReference>
<dbReference type="SUPFAM" id="SSF56059">
    <property type="entry name" value="Glutathione synthetase ATP-binding domain-like"/>
    <property type="match status" value="1"/>
</dbReference>
<dbReference type="Gene3D" id="3.40.630.30">
    <property type="match status" value="1"/>
</dbReference>
<dbReference type="Gene3D" id="3.30.1490.20">
    <property type="entry name" value="ATP-grasp fold, A domain"/>
    <property type="match status" value="1"/>
</dbReference>
<evidence type="ECO:0000313" key="2">
    <source>
        <dbReference type="EMBL" id="RRS01431.1"/>
    </source>
</evidence>
<dbReference type="InterPro" id="IPR003781">
    <property type="entry name" value="CoA-bd"/>
</dbReference>